<keyword evidence="2" id="KW-1185">Reference proteome</keyword>
<dbReference type="Proteomes" id="UP000008914">
    <property type="component" value="Chromosome"/>
</dbReference>
<evidence type="ECO:0000313" key="2">
    <source>
        <dbReference type="Proteomes" id="UP000008914"/>
    </source>
</evidence>
<protein>
    <recommendedName>
        <fullName evidence="3">DUF4192 domain-containing protein</fullName>
    </recommendedName>
</protein>
<dbReference type="HOGENOM" id="CLU_769309_0_0_11"/>
<proteinExistence type="predicted"/>
<dbReference type="OrthoDB" id="4954868at2"/>
<sequence>MQKISVSGPAELVTIVPYHLGFQPERSVVIICLHAKAVGLVARVDVVGRKDAALAASQLREPILREAPSSVVLVSFEDRAGESRPLADALGAALGLDGIPVDEDVVVRDGRWYCTRDDGCAEDGEALPVPSDVPAVAGYVAQGRSVLADRRAVESLVAPRAEAHDEQMALAVEEWRRTYRRARQATVLGAAGGGTGGPTGQGLWDSLTDECLDAWGVVLRGATPAGGLAALVPALVGPLEDLDLRDALVAWLCPGWLPLDAVDGRLLTRLTTKVGPLDPPRDEAQHADVVCHGRTVQDALLTLCRVTPVRFAAPVLTIAAAYSWSQGDGTRAGMCVDRALEIDPGHRLAGLIRLGLEHGVRMPAA</sequence>
<dbReference type="EMBL" id="CP002343">
    <property type="protein sequence ID" value="ADU48017.1"/>
    <property type="molecule type" value="Genomic_DNA"/>
</dbReference>
<dbReference type="RefSeq" id="WP_013492333.1">
    <property type="nucleotide sequence ID" value="NC_014830.1"/>
</dbReference>
<dbReference type="STRING" id="710696.Intca_1502"/>
<dbReference type="eggNOG" id="ENOG5031GJC">
    <property type="taxonomic scope" value="Bacteria"/>
</dbReference>
<dbReference type="Pfam" id="PF13830">
    <property type="entry name" value="DUF4192"/>
    <property type="match status" value="1"/>
</dbReference>
<evidence type="ECO:0008006" key="3">
    <source>
        <dbReference type="Google" id="ProtNLM"/>
    </source>
</evidence>
<gene>
    <name evidence="1" type="ordered locus">Intca_1502</name>
</gene>
<dbReference type="AlphaFoldDB" id="E6S896"/>
<organism evidence="1 2">
    <name type="scientific">Intrasporangium calvum (strain ATCC 23552 / DSM 43043 / JCM 3097 / NBRC 12989 / NCIMB 10167 / NRRL B-3866 / 7 KIP)</name>
    <dbReference type="NCBI Taxonomy" id="710696"/>
    <lineage>
        <taxon>Bacteria</taxon>
        <taxon>Bacillati</taxon>
        <taxon>Actinomycetota</taxon>
        <taxon>Actinomycetes</taxon>
        <taxon>Micrococcales</taxon>
        <taxon>Intrasporangiaceae</taxon>
        <taxon>Intrasporangium</taxon>
    </lineage>
</organism>
<accession>E6S896</accession>
<dbReference type="InterPro" id="IPR025447">
    <property type="entry name" value="DUF4192"/>
</dbReference>
<evidence type="ECO:0000313" key="1">
    <source>
        <dbReference type="EMBL" id="ADU48017.1"/>
    </source>
</evidence>
<dbReference type="KEGG" id="ica:Intca_1502"/>
<name>E6S896_INTC7</name>
<reference evidence="1 2" key="1">
    <citation type="journal article" date="2010" name="Stand. Genomic Sci.">
        <title>Complete genome sequence of Intrasporangium calvum type strain (7 KIP).</title>
        <authorList>
            <person name="Del Rio T.G."/>
            <person name="Chertkov O."/>
            <person name="Yasawong M."/>
            <person name="Lucas S."/>
            <person name="Deshpande S."/>
            <person name="Cheng J.F."/>
            <person name="Detter C."/>
            <person name="Tapia R."/>
            <person name="Han C."/>
            <person name="Goodwin L."/>
            <person name="Pitluck S."/>
            <person name="Liolios K."/>
            <person name="Ivanova N."/>
            <person name="Mavromatis K."/>
            <person name="Pati A."/>
            <person name="Chen A."/>
            <person name="Palaniappan K."/>
            <person name="Land M."/>
            <person name="Hauser L."/>
            <person name="Chang Y.J."/>
            <person name="Jeffries C.D."/>
            <person name="Rohde M."/>
            <person name="Pukall R."/>
            <person name="Sikorski J."/>
            <person name="Goker M."/>
            <person name="Woyke T."/>
            <person name="Bristow J."/>
            <person name="Eisen J.A."/>
            <person name="Markowitz V."/>
            <person name="Hugenholtz P."/>
            <person name="Kyrpides N.C."/>
            <person name="Klenk H.P."/>
            <person name="Lapidus A."/>
        </authorList>
    </citation>
    <scope>NUCLEOTIDE SEQUENCE [LARGE SCALE GENOMIC DNA]</scope>
    <source>
        <strain evidence="2">ATCC 23552 / DSM 43043 / JCM 3097 / NBRC 12989 / 7 KIP</strain>
    </source>
</reference>